<protein>
    <recommendedName>
        <fullName evidence="5">AMP-binding enzyme C-terminal domain-containing protein</fullName>
    </recommendedName>
</protein>
<keyword evidence="7" id="KW-1185">Reference proteome</keyword>
<dbReference type="PANTHER" id="PTHR43859:SF57">
    <property type="entry name" value="ACYL-ACTIVATING ENZYME 8-RELATED"/>
    <property type="match status" value="1"/>
</dbReference>
<comment type="similarity">
    <text evidence="1">Belongs to the ATP-dependent AMP-binding enzyme family.</text>
</comment>
<dbReference type="InterPro" id="IPR045851">
    <property type="entry name" value="AMP-bd_C_sf"/>
</dbReference>
<dbReference type="PANTHER" id="PTHR43859">
    <property type="entry name" value="ACYL-ACTIVATING ENZYME"/>
    <property type="match status" value="1"/>
</dbReference>
<dbReference type="Gene3D" id="3.30.300.30">
    <property type="match status" value="1"/>
</dbReference>
<evidence type="ECO:0000256" key="4">
    <source>
        <dbReference type="ARBA" id="ARBA00022840"/>
    </source>
</evidence>
<reference evidence="6 7" key="1">
    <citation type="submission" date="2020-10" db="EMBL/GenBank/DDBJ databases">
        <title>Plant Genome Project.</title>
        <authorList>
            <person name="Zhang R.-G."/>
        </authorList>
    </citation>
    <scope>NUCLEOTIDE SEQUENCE [LARGE SCALE GENOMIC DNA]</scope>
    <source>
        <strain evidence="6">FAFU-HL-1</strain>
        <tissue evidence="6">Leaf</tissue>
    </source>
</reference>
<sequence>MDDPLKSQEDLGPFQAGKSWERHGAVYFNYPLGTPMCMRDGLFCTGDVGDEDLEIKNGSKHVIICVVESIRSVENISSVEIESVLYTHPAVNWTDVVPRRDEFWSKSPCAFVSLKHGLSNGPGEKDMIDYCREKMGGFQRLDVDGKIIVPALDIDRLGKKLVVRYAKICWQVLAKC</sequence>
<keyword evidence="3" id="KW-0547">Nucleotide-binding</keyword>
<dbReference type="InterPro" id="IPR025110">
    <property type="entry name" value="AMP-bd_C"/>
</dbReference>
<proteinExistence type="inferred from homology"/>
<dbReference type="Pfam" id="PF13193">
    <property type="entry name" value="AMP-binding_C"/>
    <property type="match status" value="1"/>
</dbReference>
<dbReference type="EMBL" id="JADGMS010000004">
    <property type="protein sequence ID" value="KAF9684320.1"/>
    <property type="molecule type" value="Genomic_DNA"/>
</dbReference>
<dbReference type="OrthoDB" id="10253115at2759"/>
<gene>
    <name evidence="6" type="ORF">SADUNF_Sadunf04G0106000</name>
</gene>
<keyword evidence="4" id="KW-0067">ATP-binding</keyword>
<feature type="domain" description="AMP-binding enzyme C-terminal" evidence="5">
    <location>
        <begin position="80"/>
        <end position="159"/>
    </location>
</feature>
<evidence type="ECO:0000256" key="3">
    <source>
        <dbReference type="ARBA" id="ARBA00022741"/>
    </source>
</evidence>
<evidence type="ECO:0000256" key="2">
    <source>
        <dbReference type="ARBA" id="ARBA00022598"/>
    </source>
</evidence>
<dbReference type="GO" id="GO:0016874">
    <property type="term" value="F:ligase activity"/>
    <property type="evidence" value="ECO:0007669"/>
    <property type="project" value="UniProtKB-KW"/>
</dbReference>
<evidence type="ECO:0000256" key="1">
    <source>
        <dbReference type="ARBA" id="ARBA00006432"/>
    </source>
</evidence>
<dbReference type="AlphaFoldDB" id="A0A835N0W2"/>
<evidence type="ECO:0000259" key="5">
    <source>
        <dbReference type="Pfam" id="PF13193"/>
    </source>
</evidence>
<dbReference type="GO" id="GO:0005524">
    <property type="term" value="F:ATP binding"/>
    <property type="evidence" value="ECO:0007669"/>
    <property type="project" value="UniProtKB-KW"/>
</dbReference>
<evidence type="ECO:0000313" key="6">
    <source>
        <dbReference type="EMBL" id="KAF9684320.1"/>
    </source>
</evidence>
<comment type="caution">
    <text evidence="6">The sequence shown here is derived from an EMBL/GenBank/DDBJ whole genome shotgun (WGS) entry which is preliminary data.</text>
</comment>
<name>A0A835N0W2_9ROSI</name>
<dbReference type="Proteomes" id="UP000657918">
    <property type="component" value="Chromosome 4"/>
</dbReference>
<accession>A0A835N0W2</accession>
<keyword evidence="2" id="KW-0436">Ligase</keyword>
<dbReference type="SUPFAM" id="SSF56801">
    <property type="entry name" value="Acetyl-CoA synthetase-like"/>
    <property type="match status" value="1"/>
</dbReference>
<evidence type="ECO:0000313" key="7">
    <source>
        <dbReference type="Proteomes" id="UP000657918"/>
    </source>
</evidence>
<organism evidence="6 7">
    <name type="scientific">Salix dunnii</name>
    <dbReference type="NCBI Taxonomy" id="1413687"/>
    <lineage>
        <taxon>Eukaryota</taxon>
        <taxon>Viridiplantae</taxon>
        <taxon>Streptophyta</taxon>
        <taxon>Embryophyta</taxon>
        <taxon>Tracheophyta</taxon>
        <taxon>Spermatophyta</taxon>
        <taxon>Magnoliopsida</taxon>
        <taxon>eudicotyledons</taxon>
        <taxon>Gunneridae</taxon>
        <taxon>Pentapetalae</taxon>
        <taxon>rosids</taxon>
        <taxon>fabids</taxon>
        <taxon>Malpighiales</taxon>
        <taxon>Salicaceae</taxon>
        <taxon>Saliceae</taxon>
        <taxon>Salix</taxon>
    </lineage>
</organism>